<evidence type="ECO:0000256" key="3">
    <source>
        <dbReference type="ARBA" id="ARBA00022692"/>
    </source>
</evidence>
<feature type="transmembrane region" description="Helical" evidence="7">
    <location>
        <begin position="398"/>
        <end position="420"/>
    </location>
</feature>
<feature type="transmembrane region" description="Helical" evidence="7">
    <location>
        <begin position="585"/>
        <end position="608"/>
    </location>
</feature>
<dbReference type="GO" id="GO:0005886">
    <property type="term" value="C:plasma membrane"/>
    <property type="evidence" value="ECO:0007669"/>
    <property type="project" value="TreeGrafter"/>
</dbReference>
<evidence type="ECO:0000256" key="4">
    <source>
        <dbReference type="ARBA" id="ARBA00022989"/>
    </source>
</evidence>
<accession>A0A6A4IBI9</accession>
<dbReference type="PANTHER" id="PTHR12385">
    <property type="entry name" value="CHOLINE TRANSPORTER-LIKE (SLC FAMILY 44)"/>
    <property type="match status" value="1"/>
</dbReference>
<feature type="transmembrane region" description="Helical" evidence="7">
    <location>
        <begin position="343"/>
        <end position="360"/>
    </location>
</feature>
<feature type="compositionally biased region" description="Pro residues" evidence="6">
    <location>
        <begin position="803"/>
        <end position="812"/>
    </location>
</feature>
<feature type="transmembrane region" description="Helical" evidence="7">
    <location>
        <begin position="547"/>
        <end position="565"/>
    </location>
</feature>
<feature type="compositionally biased region" description="Low complexity" evidence="6">
    <location>
        <begin position="12"/>
        <end position="28"/>
    </location>
</feature>
<evidence type="ECO:0000256" key="2">
    <source>
        <dbReference type="ARBA" id="ARBA00007168"/>
    </source>
</evidence>
<gene>
    <name evidence="8" type="ORF">BT96DRAFT_1014630</name>
</gene>
<dbReference type="InterPro" id="IPR007603">
    <property type="entry name" value="Choline_transptr-like"/>
</dbReference>
<evidence type="ECO:0000256" key="6">
    <source>
        <dbReference type="SAM" id="MobiDB-lite"/>
    </source>
</evidence>
<feature type="region of interest" description="Disordered" evidence="6">
    <location>
        <begin position="784"/>
        <end position="859"/>
    </location>
</feature>
<feature type="transmembrane region" description="Helical" evidence="7">
    <location>
        <begin position="440"/>
        <end position="460"/>
    </location>
</feature>
<feature type="compositionally biased region" description="Acidic residues" evidence="6">
    <location>
        <begin position="150"/>
        <end position="161"/>
    </location>
</feature>
<feature type="region of interest" description="Disordered" evidence="6">
    <location>
        <begin position="83"/>
        <end position="116"/>
    </location>
</feature>
<dbReference type="AlphaFoldDB" id="A0A6A4IBI9"/>
<evidence type="ECO:0000256" key="5">
    <source>
        <dbReference type="ARBA" id="ARBA00023136"/>
    </source>
</evidence>
<feature type="compositionally biased region" description="Polar residues" evidence="6">
    <location>
        <begin position="1"/>
        <end position="11"/>
    </location>
</feature>
<name>A0A6A4IBI9_9AGAR</name>
<evidence type="ECO:0000313" key="8">
    <source>
        <dbReference type="EMBL" id="KAE9406658.1"/>
    </source>
</evidence>
<dbReference type="Proteomes" id="UP000799118">
    <property type="component" value="Unassembled WGS sequence"/>
</dbReference>
<feature type="transmembrane region" description="Helical" evidence="7">
    <location>
        <begin position="233"/>
        <end position="255"/>
    </location>
</feature>
<keyword evidence="5 7" id="KW-0472">Membrane</keyword>
<feature type="compositionally biased region" description="Low complexity" evidence="6">
    <location>
        <begin position="792"/>
        <end position="802"/>
    </location>
</feature>
<feature type="transmembrane region" description="Helical" evidence="7">
    <location>
        <begin position="307"/>
        <end position="328"/>
    </location>
</feature>
<dbReference type="EMBL" id="ML769400">
    <property type="protein sequence ID" value="KAE9406658.1"/>
    <property type="molecule type" value="Genomic_DNA"/>
</dbReference>
<comment type="subcellular location">
    <subcellularLocation>
        <location evidence="1">Membrane</location>
        <topology evidence="1">Multi-pass membrane protein</topology>
    </subcellularLocation>
</comment>
<evidence type="ECO:0000256" key="1">
    <source>
        <dbReference type="ARBA" id="ARBA00004141"/>
    </source>
</evidence>
<keyword evidence="4 7" id="KW-1133">Transmembrane helix</keyword>
<dbReference type="OrthoDB" id="420519at2759"/>
<feature type="transmembrane region" description="Helical" evidence="7">
    <location>
        <begin position="721"/>
        <end position="741"/>
    </location>
</feature>
<protein>
    <submittedName>
        <fullName evidence="8">Uncharacterized protein</fullName>
    </submittedName>
</protein>
<feature type="transmembrane region" description="Helical" evidence="7">
    <location>
        <begin position="275"/>
        <end position="300"/>
    </location>
</feature>
<comment type="similarity">
    <text evidence="2">Belongs to the CTL (choline transporter-like) family.</text>
</comment>
<evidence type="ECO:0000256" key="7">
    <source>
        <dbReference type="SAM" id="Phobius"/>
    </source>
</evidence>
<feature type="compositionally biased region" description="Low complexity" evidence="6">
    <location>
        <begin position="813"/>
        <end position="826"/>
    </location>
</feature>
<feature type="region of interest" description="Disordered" evidence="6">
    <location>
        <begin position="880"/>
        <end position="922"/>
    </location>
</feature>
<dbReference type="Pfam" id="PF04515">
    <property type="entry name" value="Choline_transpo"/>
    <property type="match status" value="1"/>
</dbReference>
<keyword evidence="9" id="KW-1185">Reference proteome</keyword>
<evidence type="ECO:0000313" key="9">
    <source>
        <dbReference type="Proteomes" id="UP000799118"/>
    </source>
</evidence>
<dbReference type="GO" id="GO:0022857">
    <property type="term" value="F:transmembrane transporter activity"/>
    <property type="evidence" value="ECO:0007669"/>
    <property type="project" value="InterPro"/>
</dbReference>
<dbReference type="PANTHER" id="PTHR12385:SF88">
    <property type="entry name" value="CHOLINE TRANSPORTER-LIKE PROTEIN CTL1"/>
    <property type="match status" value="1"/>
</dbReference>
<feature type="region of interest" description="Disordered" evidence="6">
    <location>
        <begin position="142"/>
        <end position="191"/>
    </location>
</feature>
<feature type="region of interest" description="Disordered" evidence="6">
    <location>
        <begin position="1"/>
        <end position="65"/>
    </location>
</feature>
<reference evidence="8" key="1">
    <citation type="journal article" date="2019" name="Environ. Microbiol.">
        <title>Fungal ecological strategies reflected in gene transcription - a case study of two litter decomposers.</title>
        <authorList>
            <person name="Barbi F."/>
            <person name="Kohler A."/>
            <person name="Barry K."/>
            <person name="Baskaran P."/>
            <person name="Daum C."/>
            <person name="Fauchery L."/>
            <person name="Ihrmark K."/>
            <person name="Kuo A."/>
            <person name="LaButti K."/>
            <person name="Lipzen A."/>
            <person name="Morin E."/>
            <person name="Grigoriev I.V."/>
            <person name="Henrissat B."/>
            <person name="Lindahl B."/>
            <person name="Martin F."/>
        </authorList>
    </citation>
    <scope>NUCLEOTIDE SEQUENCE</scope>
    <source>
        <strain evidence="8">JB14</strain>
    </source>
</reference>
<proteinExistence type="inferred from homology"/>
<organism evidence="8 9">
    <name type="scientific">Gymnopus androsaceus JB14</name>
    <dbReference type="NCBI Taxonomy" id="1447944"/>
    <lineage>
        <taxon>Eukaryota</taxon>
        <taxon>Fungi</taxon>
        <taxon>Dikarya</taxon>
        <taxon>Basidiomycota</taxon>
        <taxon>Agaricomycotina</taxon>
        <taxon>Agaricomycetes</taxon>
        <taxon>Agaricomycetidae</taxon>
        <taxon>Agaricales</taxon>
        <taxon>Marasmiineae</taxon>
        <taxon>Omphalotaceae</taxon>
        <taxon>Gymnopus</taxon>
    </lineage>
</organism>
<sequence>MSFATYASQFINRNNTSPSSNSNSNSESHPMFFSFTTASDGDGDEDDGDHRAKAGVRSGVGGGAGAGARSGFGLGFGLGLARSEVRGIPSREEDEEDDEELRLAGGSSRGFLADMGMGDIDDEEVEDEDENADPDPYLRLDQAQQQQQVDVEDEVDSDSDSVDSLPSGMIASTRRERAAQPQTQRGRTITLASSSLTESLLPHGDDDTVVFNLPDPRKLSSSRARGRRKYNDALWTTIWLSGVCVCYISAFILLFTTSTKAPSSPNSTPTPYPTLLHTIPLLIPLILLSALASYIHILFLRVWLRPVMWASALGTPVLLFGCALWAWAGSFGLDGDADAESTGLRIFSLLPLLLSLYLFYRLYRLYTTFTHTLPLLQTQLAHTEAILRLTTAVLTANPFLLGLSPVLLFGALVGSIPFAVMVGRLLLVGYWTRSAYHLKWIAELGIIGGVAVWLWSWGVVRGVLRVVSAGVVGGWYFGVDWDVQLEVQDAAVDADLAPPPTMFADTEGGGFIGFPARASTHTLHASLHRATHTSLGSIALSALLHTLLRFLSILTLLLMNLPYFLASVLSSTVSFGSFCLPPPVAFAFSAMGSSIANVALLTRGWFLLCQASGWMLSRAIGRLEGVMDKMGMGEDTLVYVGLTGKAFWDCARLGRKVNANVNHSRSSNPNARFHPKPSSNFGIGSPIPLILSPSLSLPLPFSLFTYLFISYPSPWGLGAPHYALTGAVIAALTTGVVGLFCTGVVSDVGACLDVCAGIDGAEGVGESDGRKRGIKERREMVRKAFQAPPPASRQQRAQRQPPMQHPTRPPPQSSWQQQTQTQRYPTPAQPPPPPRTRYEEYPSHPSHHGALGAGADSSPESIDVMVSLPISPVGGVGHHVPVPTHVAPEDIDPFAPDPDPSPYPHSISHSGPFPQAETSPSYLHDDFRNAMRNSGSNIWASNGVRKTLPNLKLDLVLKMQMWMWMRMEMDSSLGRGCLGLSLLGEG</sequence>
<feature type="transmembrane region" description="Helical" evidence="7">
    <location>
        <begin position="689"/>
        <end position="709"/>
    </location>
</feature>
<keyword evidence="3 7" id="KW-0812">Transmembrane</keyword>